<evidence type="ECO:0000259" key="10">
    <source>
        <dbReference type="PROSITE" id="PS50811"/>
    </source>
</evidence>
<dbReference type="Gene3D" id="2.20.25.80">
    <property type="entry name" value="WRKY domain"/>
    <property type="match status" value="1"/>
</dbReference>
<dbReference type="PANTHER" id="PTHR31908">
    <property type="entry name" value="PROTEIN CROWDED NUCLEI 4"/>
    <property type="match status" value="1"/>
</dbReference>
<evidence type="ECO:0000256" key="3">
    <source>
        <dbReference type="ARBA" id="ARBA00023125"/>
    </source>
</evidence>
<evidence type="ECO:0000313" key="12">
    <source>
        <dbReference type="Proteomes" id="UP000242715"/>
    </source>
</evidence>
<proteinExistence type="inferred from homology"/>
<evidence type="ECO:0000256" key="1">
    <source>
        <dbReference type="ARBA" id="ARBA00023015"/>
    </source>
</evidence>
<evidence type="ECO:0000256" key="2">
    <source>
        <dbReference type="ARBA" id="ARBA00023054"/>
    </source>
</evidence>
<sequence length="185" mass="22074">MKLDLKEKELSEWEEKLNAREKVEIQKLLDHIAVFYVKKQEFESELDEKRKSFEDGLRNRLVEVEKKEGEVNHTEEKLAKWEQAMENKANKLKEKKKEYKVKVKALKEREKSIIMYEEKYLGKEKVKIESERDEDDSRSKRRKNENQSNEGAVSEPRIVMQSSIPGDGFRWRKYGQHVAKGTPYP</sequence>
<dbReference type="GO" id="GO:0006997">
    <property type="term" value="P:nucleus organization"/>
    <property type="evidence" value="ECO:0007669"/>
    <property type="project" value="InterPro"/>
</dbReference>
<name>A0A2Z6MC23_TRISU</name>
<comment type="subcellular location">
    <subcellularLocation>
        <location evidence="6">Nucleus lamina</location>
    </subcellularLocation>
</comment>
<evidence type="ECO:0000256" key="7">
    <source>
        <dbReference type="ARBA" id="ARBA00024208"/>
    </source>
</evidence>
<keyword evidence="2 8" id="KW-0175">Coiled coil</keyword>
<evidence type="ECO:0000313" key="11">
    <source>
        <dbReference type="EMBL" id="GAU27643.1"/>
    </source>
</evidence>
<reference evidence="12" key="1">
    <citation type="journal article" date="2017" name="Front. Plant Sci.">
        <title>Climate Clever Clovers: New Paradigm to Reduce the Environmental Footprint of Ruminants by Breeding Low Methanogenic Forages Utilizing Haplotype Variation.</title>
        <authorList>
            <person name="Kaur P."/>
            <person name="Appels R."/>
            <person name="Bayer P.E."/>
            <person name="Keeble-Gagnere G."/>
            <person name="Wang J."/>
            <person name="Hirakawa H."/>
            <person name="Shirasawa K."/>
            <person name="Vercoe P."/>
            <person name="Stefanova K."/>
            <person name="Durmic Z."/>
            <person name="Nichols P."/>
            <person name="Revell C."/>
            <person name="Isobe S.N."/>
            <person name="Edwards D."/>
            <person name="Erskine W."/>
        </authorList>
    </citation>
    <scope>NUCLEOTIDE SEQUENCE [LARGE SCALE GENOMIC DNA]</scope>
    <source>
        <strain evidence="12">cv. Daliak</strain>
    </source>
</reference>
<dbReference type="AlphaFoldDB" id="A0A2Z6MC23"/>
<dbReference type="PANTHER" id="PTHR31908:SF11">
    <property type="entry name" value="PROTEIN CROWDED NUCLEI 1"/>
    <property type="match status" value="1"/>
</dbReference>
<dbReference type="GO" id="GO:0043565">
    <property type="term" value="F:sequence-specific DNA binding"/>
    <property type="evidence" value="ECO:0007669"/>
    <property type="project" value="InterPro"/>
</dbReference>
<keyword evidence="5" id="KW-0539">Nucleus</keyword>
<feature type="compositionally biased region" description="Basic and acidic residues" evidence="9">
    <location>
        <begin position="127"/>
        <end position="138"/>
    </location>
</feature>
<accession>A0A2Z6MC23</accession>
<dbReference type="EMBL" id="DF973360">
    <property type="protein sequence ID" value="GAU27643.1"/>
    <property type="molecule type" value="Genomic_DNA"/>
</dbReference>
<dbReference type="InterPro" id="IPR003657">
    <property type="entry name" value="WRKY_dom"/>
</dbReference>
<dbReference type="PROSITE" id="PS50811">
    <property type="entry name" value="WRKY"/>
    <property type="match status" value="1"/>
</dbReference>
<evidence type="ECO:0000256" key="5">
    <source>
        <dbReference type="ARBA" id="ARBA00023242"/>
    </source>
</evidence>
<dbReference type="GO" id="GO:0003700">
    <property type="term" value="F:DNA-binding transcription factor activity"/>
    <property type="evidence" value="ECO:0007669"/>
    <property type="project" value="InterPro"/>
</dbReference>
<keyword evidence="4" id="KW-0804">Transcription</keyword>
<gene>
    <name evidence="11" type="ORF">TSUD_125890</name>
</gene>
<evidence type="ECO:0000256" key="4">
    <source>
        <dbReference type="ARBA" id="ARBA00023163"/>
    </source>
</evidence>
<keyword evidence="3" id="KW-0238">DNA-binding</keyword>
<dbReference type="InterPro" id="IPR036576">
    <property type="entry name" value="WRKY_dom_sf"/>
</dbReference>
<organism evidence="11 12">
    <name type="scientific">Trifolium subterraneum</name>
    <name type="common">Subterranean clover</name>
    <dbReference type="NCBI Taxonomy" id="3900"/>
    <lineage>
        <taxon>Eukaryota</taxon>
        <taxon>Viridiplantae</taxon>
        <taxon>Streptophyta</taxon>
        <taxon>Embryophyta</taxon>
        <taxon>Tracheophyta</taxon>
        <taxon>Spermatophyta</taxon>
        <taxon>Magnoliopsida</taxon>
        <taxon>eudicotyledons</taxon>
        <taxon>Gunneridae</taxon>
        <taxon>Pentapetalae</taxon>
        <taxon>rosids</taxon>
        <taxon>fabids</taxon>
        <taxon>Fabales</taxon>
        <taxon>Fabaceae</taxon>
        <taxon>Papilionoideae</taxon>
        <taxon>50 kb inversion clade</taxon>
        <taxon>NPAAA clade</taxon>
        <taxon>Hologalegina</taxon>
        <taxon>IRL clade</taxon>
        <taxon>Trifolieae</taxon>
        <taxon>Trifolium</taxon>
    </lineage>
</organism>
<feature type="coiled-coil region" evidence="8">
    <location>
        <begin position="64"/>
        <end position="109"/>
    </location>
</feature>
<keyword evidence="12" id="KW-1185">Reference proteome</keyword>
<protein>
    <recommendedName>
        <fullName evidence="10">WRKY domain-containing protein</fullName>
    </recommendedName>
</protein>
<dbReference type="InterPro" id="IPR040418">
    <property type="entry name" value="CRWN"/>
</dbReference>
<evidence type="ECO:0000256" key="9">
    <source>
        <dbReference type="SAM" id="MobiDB-lite"/>
    </source>
</evidence>
<dbReference type="GO" id="GO:0005652">
    <property type="term" value="C:nuclear lamina"/>
    <property type="evidence" value="ECO:0007669"/>
    <property type="project" value="UniProtKB-SubCell"/>
</dbReference>
<dbReference type="Proteomes" id="UP000242715">
    <property type="component" value="Unassembled WGS sequence"/>
</dbReference>
<keyword evidence="1" id="KW-0805">Transcription regulation</keyword>
<dbReference type="OrthoDB" id="673795at2759"/>
<feature type="non-terminal residue" evidence="11">
    <location>
        <position position="185"/>
    </location>
</feature>
<comment type="similarity">
    <text evidence="7">Belongs to the CRWN family.</text>
</comment>
<feature type="region of interest" description="Disordered" evidence="9">
    <location>
        <begin position="127"/>
        <end position="185"/>
    </location>
</feature>
<feature type="domain" description="WRKY" evidence="10">
    <location>
        <begin position="160"/>
        <end position="185"/>
    </location>
</feature>
<dbReference type="SUPFAM" id="SSF118290">
    <property type="entry name" value="WRKY DNA-binding domain"/>
    <property type="match status" value="1"/>
</dbReference>
<evidence type="ECO:0000256" key="6">
    <source>
        <dbReference type="ARBA" id="ARBA00024186"/>
    </source>
</evidence>
<evidence type="ECO:0000256" key="8">
    <source>
        <dbReference type="SAM" id="Coils"/>
    </source>
</evidence>